<feature type="transmembrane region" description="Helical" evidence="14">
    <location>
        <begin position="12"/>
        <end position="35"/>
    </location>
</feature>
<sequence>MIMGYRSIRTQAIIIMIVIMVVPIILVGTISTIYYRDIIRQNIWEDTLDQAKTVASFSGHFVDSALLFIESHASRSSISEAVETGDRAFLTDEVRQVQDAGIFYNVYVTDASGTVIISYPYDVAGRDDSDKPWVSSVLANKSGYVSDAVVSPIGGQPTVFVSAPIMRNETSIGVMVGSLDLYYYSNYILNPNITGSRYIYLVNRTGNVMIHTNRSYMDVMQNMSGYAGVPQVLMNKEGSVEQFSYEENIHKLASYSPIPRYGWGVIVSLPSDIAYEPINQATRWFAVFTSIMVLIVIAIAWVSSANIVNPLLHMTRATRNMPYGDYRKDLPLDRQDEVGDLARSFDQMAGDIRESQQKIVSARDQAEEEKNRAELYVDILGHDINNLNQTALTSLELVELNNRLSPDDQTLIRRAIASIKGSAGIIENVRKIQEFTSGELHLDNVDIDDMIRRSIAESPRPQGKTVIINYRPKPGMITRGTPLLKEVFSNIIGNSIKYSGTEVTIDIDVREIMDDGKISYEVAIADNGQGIPDELKPRLFRRLERGTKTGHGKGLGLYIVKMLVERFGGKVEITNRVPGDHTKGTKILIWMPAAEKAAAGRSDGSPPGPRQQP</sequence>
<keyword evidence="18" id="KW-1185">Reference proteome</keyword>
<evidence type="ECO:0000256" key="10">
    <source>
        <dbReference type="ARBA" id="ARBA00022840"/>
    </source>
</evidence>
<dbReference type="GO" id="GO:0005886">
    <property type="term" value="C:plasma membrane"/>
    <property type="evidence" value="ECO:0007669"/>
    <property type="project" value="UniProtKB-SubCell"/>
</dbReference>
<evidence type="ECO:0000256" key="9">
    <source>
        <dbReference type="ARBA" id="ARBA00022777"/>
    </source>
</evidence>
<dbReference type="KEGG" id="rci:LRC113"/>
<dbReference type="Proteomes" id="UP000000663">
    <property type="component" value="Chromosome"/>
</dbReference>
<dbReference type="eggNOG" id="arCOG02320">
    <property type="taxonomic scope" value="Archaea"/>
</dbReference>
<dbReference type="PROSITE" id="PS50109">
    <property type="entry name" value="HIS_KIN"/>
    <property type="match status" value="1"/>
</dbReference>
<dbReference type="GO" id="GO:0004673">
    <property type="term" value="F:protein histidine kinase activity"/>
    <property type="evidence" value="ECO:0007669"/>
    <property type="project" value="UniProtKB-EC"/>
</dbReference>
<dbReference type="GO" id="GO:0005524">
    <property type="term" value="F:ATP binding"/>
    <property type="evidence" value="ECO:0007669"/>
    <property type="project" value="UniProtKB-KW"/>
</dbReference>
<evidence type="ECO:0000256" key="11">
    <source>
        <dbReference type="ARBA" id="ARBA00022989"/>
    </source>
</evidence>
<dbReference type="AlphaFoldDB" id="Q0W8Z3"/>
<dbReference type="EMBL" id="AM114193">
    <property type="protein sequence ID" value="CAJ35133.1"/>
    <property type="molecule type" value="Genomic_DNA"/>
</dbReference>
<dbReference type="SMART" id="SM00304">
    <property type="entry name" value="HAMP"/>
    <property type="match status" value="1"/>
</dbReference>
<evidence type="ECO:0000256" key="14">
    <source>
        <dbReference type="SAM" id="Phobius"/>
    </source>
</evidence>
<keyword evidence="10" id="KW-0067">ATP-binding</keyword>
<keyword evidence="9 17" id="KW-0418">Kinase</keyword>
<comment type="catalytic activity">
    <reaction evidence="1">
        <text>ATP + protein L-histidine = ADP + protein N-phospho-L-histidine.</text>
        <dbReference type="EC" id="2.7.13.3"/>
    </reaction>
</comment>
<dbReference type="InterPro" id="IPR004358">
    <property type="entry name" value="Sig_transdc_His_kin-like_C"/>
</dbReference>
<dbReference type="InterPro" id="IPR033479">
    <property type="entry name" value="dCache_1"/>
</dbReference>
<keyword evidence="7 14" id="KW-0812">Transmembrane</keyword>
<dbReference type="PRINTS" id="PR00344">
    <property type="entry name" value="BCTRLSENSOR"/>
</dbReference>
<reference evidence="17 18" key="1">
    <citation type="journal article" date="2006" name="Science">
        <title>Genome of rice cluster I archaea -- the key methane producers in the rice rhizosphere.</title>
        <authorList>
            <person name="Erkel C."/>
            <person name="Kube M."/>
            <person name="Reinhardt R."/>
            <person name="Liesack W."/>
        </authorList>
    </citation>
    <scope>NUCLEOTIDE SEQUENCE [LARGE SCALE GENOMIC DNA]</scope>
    <source>
        <strain evidence="18">DSM 22066 / NBRC 105507 / MRE50</strain>
    </source>
</reference>
<evidence type="ECO:0000256" key="8">
    <source>
        <dbReference type="ARBA" id="ARBA00022741"/>
    </source>
</evidence>
<keyword evidence="13 14" id="KW-0472">Membrane</keyword>
<dbReference type="Pfam" id="PF00672">
    <property type="entry name" value="HAMP"/>
    <property type="match status" value="1"/>
</dbReference>
<feature type="domain" description="Histidine kinase" evidence="15">
    <location>
        <begin position="379"/>
        <end position="595"/>
    </location>
</feature>
<dbReference type="CDD" id="cd18773">
    <property type="entry name" value="PDC1_HK_sensor"/>
    <property type="match status" value="1"/>
</dbReference>
<dbReference type="Gene3D" id="3.30.565.10">
    <property type="entry name" value="Histidine kinase-like ATPase, C-terminal domain"/>
    <property type="match status" value="1"/>
</dbReference>
<evidence type="ECO:0000256" key="3">
    <source>
        <dbReference type="ARBA" id="ARBA00012438"/>
    </source>
</evidence>
<evidence type="ECO:0000259" key="16">
    <source>
        <dbReference type="PROSITE" id="PS50885"/>
    </source>
</evidence>
<dbReference type="SUPFAM" id="SSF55874">
    <property type="entry name" value="ATPase domain of HSP90 chaperone/DNA topoisomerase II/histidine kinase"/>
    <property type="match status" value="1"/>
</dbReference>
<evidence type="ECO:0000256" key="1">
    <source>
        <dbReference type="ARBA" id="ARBA00000085"/>
    </source>
</evidence>
<evidence type="ECO:0000256" key="4">
    <source>
        <dbReference type="ARBA" id="ARBA00022475"/>
    </source>
</evidence>
<dbReference type="InterPro" id="IPR003594">
    <property type="entry name" value="HATPase_dom"/>
</dbReference>
<keyword evidence="6" id="KW-0808">Transferase</keyword>
<evidence type="ECO:0000313" key="18">
    <source>
        <dbReference type="Proteomes" id="UP000000663"/>
    </source>
</evidence>
<dbReference type="InterPro" id="IPR005467">
    <property type="entry name" value="His_kinase_dom"/>
</dbReference>
<protein>
    <recommendedName>
        <fullName evidence="3">histidine kinase</fullName>
        <ecNumber evidence="3">2.7.13.3</ecNumber>
    </recommendedName>
</protein>
<dbReference type="Pfam" id="PF02743">
    <property type="entry name" value="dCache_1"/>
    <property type="match status" value="1"/>
</dbReference>
<dbReference type="Pfam" id="PF02518">
    <property type="entry name" value="HATPase_c"/>
    <property type="match status" value="1"/>
</dbReference>
<dbReference type="CDD" id="cd00075">
    <property type="entry name" value="HATPase"/>
    <property type="match status" value="1"/>
</dbReference>
<dbReference type="Gene3D" id="6.10.340.10">
    <property type="match status" value="1"/>
</dbReference>
<evidence type="ECO:0000256" key="2">
    <source>
        <dbReference type="ARBA" id="ARBA00004651"/>
    </source>
</evidence>
<dbReference type="CDD" id="cd18774">
    <property type="entry name" value="PDC2_HK_sensor"/>
    <property type="match status" value="1"/>
</dbReference>
<evidence type="ECO:0000256" key="5">
    <source>
        <dbReference type="ARBA" id="ARBA00022553"/>
    </source>
</evidence>
<dbReference type="EC" id="2.7.13.3" evidence="3"/>
<organism evidence="17 18">
    <name type="scientific">Methanocella arvoryzae (strain DSM 22066 / NBRC 105507 / MRE50)</name>
    <dbReference type="NCBI Taxonomy" id="351160"/>
    <lineage>
        <taxon>Archaea</taxon>
        <taxon>Methanobacteriati</taxon>
        <taxon>Methanobacteriota</taxon>
        <taxon>Stenosarchaea group</taxon>
        <taxon>Methanomicrobia</taxon>
        <taxon>Methanocellales</taxon>
        <taxon>Methanocellaceae</taxon>
        <taxon>Methanocella</taxon>
    </lineage>
</organism>
<dbReference type="eggNOG" id="arCOG06515">
    <property type="taxonomic scope" value="Archaea"/>
</dbReference>
<dbReference type="InterPro" id="IPR050398">
    <property type="entry name" value="HssS/ArlS-like"/>
</dbReference>
<proteinExistence type="predicted"/>
<evidence type="ECO:0000259" key="15">
    <source>
        <dbReference type="PROSITE" id="PS50109"/>
    </source>
</evidence>
<dbReference type="InterPro" id="IPR029151">
    <property type="entry name" value="Sensor-like_sf"/>
</dbReference>
<dbReference type="PANTHER" id="PTHR45528">
    <property type="entry name" value="SENSOR HISTIDINE KINASE CPXA"/>
    <property type="match status" value="1"/>
</dbReference>
<feature type="transmembrane region" description="Helical" evidence="14">
    <location>
        <begin position="284"/>
        <end position="312"/>
    </location>
</feature>
<evidence type="ECO:0000256" key="6">
    <source>
        <dbReference type="ARBA" id="ARBA00022679"/>
    </source>
</evidence>
<keyword evidence="11 14" id="KW-1133">Transmembrane helix</keyword>
<name>Q0W8Z3_METAR</name>
<gene>
    <name evidence="17" type="ORF">LRC113</name>
</gene>
<evidence type="ECO:0000256" key="12">
    <source>
        <dbReference type="ARBA" id="ARBA00023012"/>
    </source>
</evidence>
<keyword evidence="8" id="KW-0547">Nucleotide-binding</keyword>
<feature type="domain" description="HAMP" evidence="16">
    <location>
        <begin position="305"/>
        <end position="357"/>
    </location>
</feature>
<dbReference type="SUPFAM" id="SSF158472">
    <property type="entry name" value="HAMP domain-like"/>
    <property type="match status" value="1"/>
</dbReference>
<dbReference type="CDD" id="cd06225">
    <property type="entry name" value="HAMP"/>
    <property type="match status" value="1"/>
</dbReference>
<evidence type="ECO:0000313" key="17">
    <source>
        <dbReference type="EMBL" id="CAJ35133.1"/>
    </source>
</evidence>
<dbReference type="SMART" id="SM00387">
    <property type="entry name" value="HATPase_c"/>
    <property type="match status" value="1"/>
</dbReference>
<dbReference type="InterPro" id="IPR036890">
    <property type="entry name" value="HATPase_C_sf"/>
</dbReference>
<keyword evidence="4" id="KW-1003">Cell membrane</keyword>
<dbReference type="STRING" id="351160.LRC113"/>
<dbReference type="GO" id="GO:0000160">
    <property type="term" value="P:phosphorelay signal transduction system"/>
    <property type="evidence" value="ECO:0007669"/>
    <property type="project" value="UniProtKB-KW"/>
</dbReference>
<comment type="subcellular location">
    <subcellularLocation>
        <location evidence="2">Cell membrane</location>
        <topology evidence="2">Multi-pass membrane protein</topology>
    </subcellularLocation>
</comment>
<keyword evidence="12" id="KW-0902">Two-component regulatory system</keyword>
<dbReference type="SUPFAM" id="SSF103190">
    <property type="entry name" value="Sensory domain-like"/>
    <property type="match status" value="1"/>
</dbReference>
<evidence type="ECO:0000256" key="7">
    <source>
        <dbReference type="ARBA" id="ARBA00022692"/>
    </source>
</evidence>
<dbReference type="Gene3D" id="3.30.450.20">
    <property type="entry name" value="PAS domain"/>
    <property type="match status" value="1"/>
</dbReference>
<dbReference type="PANTHER" id="PTHR45528:SF1">
    <property type="entry name" value="SENSOR HISTIDINE KINASE CPXA"/>
    <property type="match status" value="1"/>
</dbReference>
<evidence type="ECO:0000256" key="13">
    <source>
        <dbReference type="ARBA" id="ARBA00023136"/>
    </source>
</evidence>
<dbReference type="InterPro" id="IPR003660">
    <property type="entry name" value="HAMP_dom"/>
</dbReference>
<dbReference type="PROSITE" id="PS50885">
    <property type="entry name" value="HAMP"/>
    <property type="match status" value="1"/>
</dbReference>
<accession>Q0W8Z3</accession>
<keyword evidence="5" id="KW-0597">Phosphoprotein</keyword>